<evidence type="ECO:0000256" key="1">
    <source>
        <dbReference type="SAM" id="SignalP"/>
    </source>
</evidence>
<evidence type="ECO:0000313" key="3">
    <source>
        <dbReference type="Proteomes" id="UP000191040"/>
    </source>
</evidence>
<dbReference type="RefSeq" id="WP_078700655.1">
    <property type="nucleotide sequence ID" value="NZ_LT796768.1"/>
</dbReference>
<protein>
    <recommendedName>
        <fullName evidence="4">Carboxypeptidase regulatory-like domain-containing protein</fullName>
    </recommendedName>
</protein>
<keyword evidence="3" id="KW-1185">Reference proteome</keyword>
<keyword evidence="1" id="KW-0732">Signal</keyword>
<sequence length="520" mass="55777">MRLLRPALLALLALLLVPLTATSAQAADGRITGVALDPSGKPLPNVGWEIYIREGGEWTTLQFGPKLTDAQGRFSWQVPVGGQYRVCFADTYYGEVSSTKFWQPEVRHRDTCWPNATSFETAQTWTSSTATPSKTFSVTLPRQGLGMAPVDPFIVGSYRVGEPLTIVGQEGWRPTDATFSYQWISRRDGAPAVTIAGATSASFTPTPAQDGAWIHARVTSSRPGYKPATLITPTTKVGGTQHVQPTSPLTIAGTATPGATLTASFGKPASTYSEISWFVDGVPQPASTTYNGATSRFTVAAAHAGARIDARLKIYRTDAQGNYVDGSDSFQRAQVQVAGSRPVQALRATPAPAGAPTVGRVLAAPTGLTADPAAKVTHQWLRGSTAITGATGSRYTLRSADVNQKVRVRTTVTRPGWWNHYVSTSGATVAKRALKVGGVKVIGTAKAGKRLKAHTAKWGPKPVKVRYRWTRNGKPIRGAVKSTYKVKKADRGKVIRVRITVFKSSYLTVAKTSKGRKIKR</sequence>
<feature type="chain" id="PRO_5013205097" description="Carboxypeptidase regulatory-like domain-containing protein" evidence="1">
    <location>
        <begin position="27"/>
        <end position="520"/>
    </location>
</feature>
<name>A0A1T4Z616_9ACTN</name>
<dbReference type="STRING" id="1736691.SAMN06295964_2725"/>
<gene>
    <name evidence="2" type="ORF">SAMN06295964_2725</name>
</gene>
<dbReference type="EMBL" id="LT796768">
    <property type="protein sequence ID" value="SKB09490.1"/>
    <property type="molecule type" value="Genomic_DNA"/>
</dbReference>
<evidence type="ECO:0000313" key="2">
    <source>
        <dbReference type="EMBL" id="SKB09490.1"/>
    </source>
</evidence>
<reference evidence="3" key="1">
    <citation type="submission" date="2017-02" db="EMBL/GenBank/DDBJ databases">
        <authorList>
            <person name="Varghese N."/>
            <person name="Submissions S."/>
        </authorList>
    </citation>
    <scope>NUCLEOTIDE SEQUENCE [LARGE SCALE GENOMIC DNA]</scope>
    <source>
        <strain evidence="3">9H-4</strain>
    </source>
</reference>
<organism evidence="2 3">
    <name type="scientific">Aeromicrobium choanae</name>
    <dbReference type="NCBI Taxonomy" id="1736691"/>
    <lineage>
        <taxon>Bacteria</taxon>
        <taxon>Bacillati</taxon>
        <taxon>Actinomycetota</taxon>
        <taxon>Actinomycetes</taxon>
        <taxon>Propionibacteriales</taxon>
        <taxon>Nocardioidaceae</taxon>
        <taxon>Aeromicrobium</taxon>
    </lineage>
</organism>
<dbReference type="OrthoDB" id="9779865at2"/>
<dbReference type="Gene3D" id="2.60.40.2700">
    <property type="match status" value="3"/>
</dbReference>
<dbReference type="AlphaFoldDB" id="A0A1T4Z616"/>
<proteinExistence type="predicted"/>
<feature type="signal peptide" evidence="1">
    <location>
        <begin position="1"/>
        <end position="26"/>
    </location>
</feature>
<dbReference type="Proteomes" id="UP000191040">
    <property type="component" value="Chromosome I"/>
</dbReference>
<accession>A0A1T4Z616</accession>
<evidence type="ECO:0008006" key="4">
    <source>
        <dbReference type="Google" id="ProtNLM"/>
    </source>
</evidence>